<keyword evidence="2" id="KW-1185">Reference proteome</keyword>
<dbReference type="Proteomes" id="UP000324222">
    <property type="component" value="Unassembled WGS sequence"/>
</dbReference>
<reference evidence="1 2" key="1">
    <citation type="submission" date="2019-05" db="EMBL/GenBank/DDBJ databases">
        <title>Another draft genome of Portunus trituberculatus and its Hox gene families provides insights of decapod evolution.</title>
        <authorList>
            <person name="Jeong J.-H."/>
            <person name="Song I."/>
            <person name="Kim S."/>
            <person name="Choi T."/>
            <person name="Kim D."/>
            <person name="Ryu S."/>
            <person name="Kim W."/>
        </authorList>
    </citation>
    <scope>NUCLEOTIDE SEQUENCE [LARGE SCALE GENOMIC DNA]</scope>
    <source>
        <tissue evidence="1">Muscle</tissue>
    </source>
</reference>
<comment type="caution">
    <text evidence="1">The sequence shown here is derived from an EMBL/GenBank/DDBJ whole genome shotgun (WGS) entry which is preliminary data.</text>
</comment>
<evidence type="ECO:0000313" key="1">
    <source>
        <dbReference type="EMBL" id="MPC55223.1"/>
    </source>
</evidence>
<proteinExistence type="predicted"/>
<sequence length="90" mass="9735">MHVSKRYGLSTREEVSGKSSCIKCFWSRKTAALNACSASRVAAQGSSEGGAQEAAALFMPTRLKGAATTCRHLHRLQHHLKACVQKCFAL</sequence>
<dbReference type="EMBL" id="VSRR010012989">
    <property type="protein sequence ID" value="MPC55223.1"/>
    <property type="molecule type" value="Genomic_DNA"/>
</dbReference>
<evidence type="ECO:0000313" key="2">
    <source>
        <dbReference type="Proteomes" id="UP000324222"/>
    </source>
</evidence>
<accession>A0A5B7GD63</accession>
<name>A0A5B7GD63_PORTR</name>
<protein>
    <submittedName>
        <fullName evidence="1">Uncharacterized protein</fullName>
    </submittedName>
</protein>
<gene>
    <name evidence="1" type="ORF">E2C01_049155</name>
</gene>
<dbReference type="AlphaFoldDB" id="A0A5B7GD63"/>
<organism evidence="1 2">
    <name type="scientific">Portunus trituberculatus</name>
    <name type="common">Swimming crab</name>
    <name type="synonym">Neptunus trituberculatus</name>
    <dbReference type="NCBI Taxonomy" id="210409"/>
    <lineage>
        <taxon>Eukaryota</taxon>
        <taxon>Metazoa</taxon>
        <taxon>Ecdysozoa</taxon>
        <taxon>Arthropoda</taxon>
        <taxon>Crustacea</taxon>
        <taxon>Multicrustacea</taxon>
        <taxon>Malacostraca</taxon>
        <taxon>Eumalacostraca</taxon>
        <taxon>Eucarida</taxon>
        <taxon>Decapoda</taxon>
        <taxon>Pleocyemata</taxon>
        <taxon>Brachyura</taxon>
        <taxon>Eubrachyura</taxon>
        <taxon>Portunoidea</taxon>
        <taxon>Portunidae</taxon>
        <taxon>Portuninae</taxon>
        <taxon>Portunus</taxon>
    </lineage>
</organism>